<accession>A0A377Q3W9</accession>
<evidence type="ECO:0000313" key="3">
    <source>
        <dbReference type="Proteomes" id="UP000255108"/>
    </source>
</evidence>
<dbReference type="EMBL" id="SMBT01000001">
    <property type="protein sequence ID" value="TCU90431.1"/>
    <property type="molecule type" value="Genomic_DNA"/>
</dbReference>
<dbReference type="Proteomes" id="UP000255108">
    <property type="component" value="Unassembled WGS sequence"/>
</dbReference>
<evidence type="ECO:0000313" key="2">
    <source>
        <dbReference type="EMBL" id="TCU90431.1"/>
    </source>
</evidence>
<gene>
    <name evidence="2" type="ORF">EV682_101464</name>
    <name evidence="1" type="ORF">NCTC11159_00482</name>
</gene>
<dbReference type="AlphaFoldDB" id="A0A377Q3W9"/>
<dbReference type="OrthoDB" id="5393649at2"/>
<evidence type="ECO:0000313" key="4">
    <source>
        <dbReference type="Proteomes" id="UP000295794"/>
    </source>
</evidence>
<reference evidence="1 3" key="1">
    <citation type="submission" date="2018-06" db="EMBL/GenBank/DDBJ databases">
        <authorList>
            <consortium name="Pathogen Informatics"/>
            <person name="Doyle S."/>
        </authorList>
    </citation>
    <scope>NUCLEOTIDE SEQUENCE [LARGE SCALE GENOMIC DNA]</scope>
    <source>
        <strain evidence="1 3">NCTC11159</strain>
    </source>
</reference>
<protein>
    <submittedName>
        <fullName evidence="1">Uncharacterized protein</fullName>
    </submittedName>
</protein>
<reference evidence="2 4" key="2">
    <citation type="submission" date="2019-03" db="EMBL/GenBank/DDBJ databases">
        <title>Genomic Encyclopedia of Type Strains, Phase IV (KMG-IV): sequencing the most valuable type-strain genomes for metagenomic binning, comparative biology and taxonomic classification.</title>
        <authorList>
            <person name="Goeker M."/>
        </authorList>
    </citation>
    <scope>NUCLEOTIDE SEQUENCE [LARGE SCALE GENOMIC DNA]</scope>
    <source>
        <strain evidence="2 4">DSM 3764</strain>
    </source>
</reference>
<dbReference type="Proteomes" id="UP000295794">
    <property type="component" value="Unassembled WGS sequence"/>
</dbReference>
<proteinExistence type="predicted"/>
<evidence type="ECO:0000313" key="1">
    <source>
        <dbReference type="EMBL" id="STQ89458.1"/>
    </source>
</evidence>
<organism evidence="1 3">
    <name type="scientific">Iodobacter fluviatilis</name>
    <dbReference type="NCBI Taxonomy" id="537"/>
    <lineage>
        <taxon>Bacteria</taxon>
        <taxon>Pseudomonadati</taxon>
        <taxon>Pseudomonadota</taxon>
        <taxon>Betaproteobacteria</taxon>
        <taxon>Neisseriales</taxon>
        <taxon>Chitinibacteraceae</taxon>
        <taxon>Iodobacter</taxon>
    </lineage>
</organism>
<keyword evidence="4" id="KW-1185">Reference proteome</keyword>
<dbReference type="EMBL" id="UGHR01000001">
    <property type="protein sequence ID" value="STQ89458.1"/>
    <property type="molecule type" value="Genomic_DNA"/>
</dbReference>
<sequence length="252" mass="27174">MHHLLNIEAKKPWAKLIGGLCLLSLLAACSGIPAQQQATTSSAQLGTQWGEGLESSVQNIEASRISPQQAEQVASITYRDAKALNQALPNAARQLNLPLLQGAIEWSVLDENDRPIPLLRTAQGQLMLGGTNGARYTLKFQNLSNRDYEIVSTVDGLDVLNGQAGSLNNTGYLLNAHRSLTIKGFRKSQDEVAAFRFATPDLSYAANTPAGDTRNLGVIGVAVFRVALKDQSKAMQANPFPADSTYAQPPRY</sequence>
<name>A0A377Q3W9_9NEIS</name>